<evidence type="ECO:0000256" key="13">
    <source>
        <dbReference type="SAM" id="MobiDB-lite"/>
    </source>
</evidence>
<feature type="compositionally biased region" description="Polar residues" evidence="13">
    <location>
        <begin position="11"/>
        <end position="20"/>
    </location>
</feature>
<evidence type="ECO:0000256" key="7">
    <source>
        <dbReference type="ARBA" id="ARBA00022840"/>
    </source>
</evidence>
<dbReference type="InterPro" id="IPR017441">
    <property type="entry name" value="Protein_kinase_ATP_BS"/>
</dbReference>
<keyword evidence="8" id="KW-1015">Disulfide bond</keyword>
<reference evidence="16" key="1">
    <citation type="journal article" date="2014" name="Science">
        <title>Ancient hybridizations among the ancestral genomes of bread wheat.</title>
        <authorList>
            <consortium name="International Wheat Genome Sequencing Consortium,"/>
            <person name="Marcussen T."/>
            <person name="Sandve S.R."/>
            <person name="Heier L."/>
            <person name="Spannagl M."/>
            <person name="Pfeifer M."/>
            <person name="Jakobsen K.S."/>
            <person name="Wulff B.B."/>
            <person name="Steuernagel B."/>
            <person name="Mayer K.F."/>
            <person name="Olsen O.A."/>
        </authorList>
    </citation>
    <scope>NUCLEOTIDE SEQUENCE [LARGE SCALE GENOMIC DNA]</scope>
    <source>
        <strain evidence="16">cv. AL8/78</strain>
    </source>
</reference>
<feature type="binding site" evidence="12">
    <location>
        <position position="75"/>
    </location>
    <ligand>
        <name>ATP</name>
        <dbReference type="ChEBI" id="CHEBI:30616"/>
    </ligand>
</feature>
<dbReference type="EnsemblPlants" id="AET5Gv20810100.8">
    <property type="protein sequence ID" value="AET5Gv20810100.8"/>
    <property type="gene ID" value="AET5Gv20810100"/>
</dbReference>
<sequence length="145" mass="15650">ESQKTLMPGTRTGTTNTSSEIGEGDHTGDLEFPSIRFADIVAATGNFSKALMIGRGGFGKVYKAKLDGGQVVAVKRLSKDSEQGAEEFKNEATLIAKLQHRNLVRLLGCCTEGAEKLLIYEYLPNKGLDAILFGTYNVHIAQVSN</sequence>
<evidence type="ECO:0000256" key="10">
    <source>
        <dbReference type="ARBA" id="ARBA00047899"/>
    </source>
</evidence>
<dbReference type="PANTHER" id="PTHR27002">
    <property type="entry name" value="RECEPTOR-LIKE SERINE/THREONINE-PROTEIN KINASE SD1-8"/>
    <property type="match status" value="1"/>
</dbReference>
<keyword evidence="2" id="KW-0723">Serine/threonine-protein kinase</keyword>
<evidence type="ECO:0000256" key="4">
    <source>
        <dbReference type="ARBA" id="ARBA00022729"/>
    </source>
</evidence>
<dbReference type="InterPro" id="IPR000719">
    <property type="entry name" value="Prot_kinase_dom"/>
</dbReference>
<evidence type="ECO:0000256" key="8">
    <source>
        <dbReference type="ARBA" id="ARBA00023157"/>
    </source>
</evidence>
<reference evidence="15" key="5">
    <citation type="journal article" date="2021" name="G3 (Bethesda)">
        <title>Aegilops tauschii genome assembly Aet v5.0 features greater sequence contiguity and improved annotation.</title>
        <authorList>
            <person name="Wang L."/>
            <person name="Zhu T."/>
            <person name="Rodriguez J.C."/>
            <person name="Deal K.R."/>
            <person name="Dubcovsky J."/>
            <person name="McGuire P.E."/>
            <person name="Lux T."/>
            <person name="Spannagl M."/>
            <person name="Mayer K.F.X."/>
            <person name="Baldrich P."/>
            <person name="Meyers B.C."/>
            <person name="Huo N."/>
            <person name="Gu Y.Q."/>
            <person name="Zhou H."/>
            <person name="Devos K.M."/>
            <person name="Bennetzen J.L."/>
            <person name="Unver T."/>
            <person name="Budak H."/>
            <person name="Gulick P.J."/>
            <person name="Galiba G."/>
            <person name="Kalapos B."/>
            <person name="Nelson D.R."/>
            <person name="Li P."/>
            <person name="You F.M."/>
            <person name="Luo M.C."/>
            <person name="Dvorak J."/>
        </authorList>
    </citation>
    <scope>NUCLEOTIDE SEQUENCE [LARGE SCALE GENOMIC DNA]</scope>
    <source>
        <strain evidence="15">cv. AL8/78</strain>
    </source>
</reference>
<accession>A0A453LJQ8</accession>
<keyword evidence="6" id="KW-0418">Kinase</keyword>
<dbReference type="GO" id="GO:0005524">
    <property type="term" value="F:ATP binding"/>
    <property type="evidence" value="ECO:0007669"/>
    <property type="project" value="UniProtKB-UniRule"/>
</dbReference>
<dbReference type="Pfam" id="PF07714">
    <property type="entry name" value="PK_Tyr_Ser-Thr"/>
    <property type="match status" value="1"/>
</dbReference>
<comment type="catalytic activity">
    <reaction evidence="11">
        <text>L-seryl-[protein] + ATP = O-phospho-L-seryl-[protein] + ADP + H(+)</text>
        <dbReference type="Rhea" id="RHEA:17989"/>
        <dbReference type="Rhea" id="RHEA-COMP:9863"/>
        <dbReference type="Rhea" id="RHEA-COMP:11604"/>
        <dbReference type="ChEBI" id="CHEBI:15378"/>
        <dbReference type="ChEBI" id="CHEBI:29999"/>
        <dbReference type="ChEBI" id="CHEBI:30616"/>
        <dbReference type="ChEBI" id="CHEBI:83421"/>
        <dbReference type="ChEBI" id="CHEBI:456216"/>
        <dbReference type="EC" id="2.7.11.1"/>
    </reaction>
</comment>
<dbReference type="SUPFAM" id="SSF56112">
    <property type="entry name" value="Protein kinase-like (PK-like)"/>
    <property type="match status" value="1"/>
</dbReference>
<dbReference type="AlphaFoldDB" id="A0A453LJQ8"/>
<evidence type="ECO:0000256" key="2">
    <source>
        <dbReference type="ARBA" id="ARBA00022527"/>
    </source>
</evidence>
<feature type="region of interest" description="Disordered" evidence="13">
    <location>
        <begin position="1"/>
        <end position="25"/>
    </location>
</feature>
<proteinExistence type="predicted"/>
<evidence type="ECO:0000313" key="16">
    <source>
        <dbReference type="Proteomes" id="UP000015105"/>
    </source>
</evidence>
<comment type="catalytic activity">
    <reaction evidence="10">
        <text>L-threonyl-[protein] + ATP = O-phospho-L-threonyl-[protein] + ADP + H(+)</text>
        <dbReference type="Rhea" id="RHEA:46608"/>
        <dbReference type="Rhea" id="RHEA-COMP:11060"/>
        <dbReference type="Rhea" id="RHEA-COMP:11605"/>
        <dbReference type="ChEBI" id="CHEBI:15378"/>
        <dbReference type="ChEBI" id="CHEBI:30013"/>
        <dbReference type="ChEBI" id="CHEBI:30616"/>
        <dbReference type="ChEBI" id="CHEBI:61977"/>
        <dbReference type="ChEBI" id="CHEBI:456216"/>
        <dbReference type="EC" id="2.7.11.1"/>
    </reaction>
</comment>
<evidence type="ECO:0000256" key="9">
    <source>
        <dbReference type="ARBA" id="ARBA00023180"/>
    </source>
</evidence>
<evidence type="ECO:0000256" key="3">
    <source>
        <dbReference type="ARBA" id="ARBA00022679"/>
    </source>
</evidence>
<evidence type="ECO:0000256" key="5">
    <source>
        <dbReference type="ARBA" id="ARBA00022741"/>
    </source>
</evidence>
<keyword evidence="3" id="KW-0808">Transferase</keyword>
<evidence type="ECO:0000313" key="15">
    <source>
        <dbReference type="EnsemblPlants" id="AET5Gv20810100.8"/>
    </source>
</evidence>
<evidence type="ECO:0000259" key="14">
    <source>
        <dbReference type="PROSITE" id="PS50011"/>
    </source>
</evidence>
<dbReference type="InterPro" id="IPR011009">
    <property type="entry name" value="Kinase-like_dom_sf"/>
</dbReference>
<keyword evidence="16" id="KW-1185">Reference proteome</keyword>
<dbReference type="PROSITE" id="PS00107">
    <property type="entry name" value="PROTEIN_KINASE_ATP"/>
    <property type="match status" value="1"/>
</dbReference>
<dbReference type="PANTHER" id="PTHR27002:SF819">
    <property type="entry name" value="RECEPTOR-LIKE SERINE_THREONINE-PROTEIN KINASE"/>
    <property type="match status" value="1"/>
</dbReference>
<reference evidence="15" key="4">
    <citation type="submission" date="2019-03" db="UniProtKB">
        <authorList>
            <consortium name="EnsemblPlants"/>
        </authorList>
    </citation>
    <scope>IDENTIFICATION</scope>
</reference>
<reference evidence="15" key="3">
    <citation type="journal article" date="2017" name="Nature">
        <title>Genome sequence of the progenitor of the wheat D genome Aegilops tauschii.</title>
        <authorList>
            <person name="Luo M.C."/>
            <person name="Gu Y.Q."/>
            <person name="Puiu D."/>
            <person name="Wang H."/>
            <person name="Twardziok S.O."/>
            <person name="Deal K.R."/>
            <person name="Huo N."/>
            <person name="Zhu T."/>
            <person name="Wang L."/>
            <person name="Wang Y."/>
            <person name="McGuire P.E."/>
            <person name="Liu S."/>
            <person name="Long H."/>
            <person name="Ramasamy R.K."/>
            <person name="Rodriguez J.C."/>
            <person name="Van S.L."/>
            <person name="Yuan L."/>
            <person name="Wang Z."/>
            <person name="Xia Z."/>
            <person name="Xiao L."/>
            <person name="Anderson O.D."/>
            <person name="Ouyang S."/>
            <person name="Liang Y."/>
            <person name="Zimin A.V."/>
            <person name="Pertea G."/>
            <person name="Qi P."/>
            <person name="Bennetzen J.L."/>
            <person name="Dai X."/>
            <person name="Dawson M.W."/>
            <person name="Muller H.G."/>
            <person name="Kugler K."/>
            <person name="Rivarola-Duarte L."/>
            <person name="Spannagl M."/>
            <person name="Mayer K.F.X."/>
            <person name="Lu F.H."/>
            <person name="Bevan M.W."/>
            <person name="Leroy P."/>
            <person name="Li P."/>
            <person name="You F.M."/>
            <person name="Sun Q."/>
            <person name="Liu Z."/>
            <person name="Lyons E."/>
            <person name="Wicker T."/>
            <person name="Salzberg S.L."/>
            <person name="Devos K.M."/>
            <person name="Dvorak J."/>
        </authorList>
    </citation>
    <scope>NUCLEOTIDE SEQUENCE [LARGE SCALE GENOMIC DNA]</scope>
    <source>
        <strain evidence="15">cv. AL8/78</strain>
    </source>
</reference>
<feature type="domain" description="Protein kinase" evidence="14">
    <location>
        <begin position="47"/>
        <end position="145"/>
    </location>
</feature>
<dbReference type="Proteomes" id="UP000015105">
    <property type="component" value="Chromosome 5D"/>
</dbReference>
<keyword evidence="9" id="KW-0325">Glycoprotein</keyword>
<reference evidence="16" key="2">
    <citation type="journal article" date="2017" name="Nat. Plants">
        <title>The Aegilops tauschii genome reveals multiple impacts of transposons.</title>
        <authorList>
            <person name="Zhao G."/>
            <person name="Zou C."/>
            <person name="Li K."/>
            <person name="Wang K."/>
            <person name="Li T."/>
            <person name="Gao L."/>
            <person name="Zhang X."/>
            <person name="Wang H."/>
            <person name="Yang Z."/>
            <person name="Liu X."/>
            <person name="Jiang W."/>
            <person name="Mao L."/>
            <person name="Kong X."/>
            <person name="Jiao Y."/>
            <person name="Jia J."/>
        </authorList>
    </citation>
    <scope>NUCLEOTIDE SEQUENCE [LARGE SCALE GENOMIC DNA]</scope>
    <source>
        <strain evidence="16">cv. AL8/78</strain>
    </source>
</reference>
<organism evidence="15 16">
    <name type="scientific">Aegilops tauschii subsp. strangulata</name>
    <name type="common">Goatgrass</name>
    <dbReference type="NCBI Taxonomy" id="200361"/>
    <lineage>
        <taxon>Eukaryota</taxon>
        <taxon>Viridiplantae</taxon>
        <taxon>Streptophyta</taxon>
        <taxon>Embryophyta</taxon>
        <taxon>Tracheophyta</taxon>
        <taxon>Spermatophyta</taxon>
        <taxon>Magnoliopsida</taxon>
        <taxon>Liliopsida</taxon>
        <taxon>Poales</taxon>
        <taxon>Poaceae</taxon>
        <taxon>BOP clade</taxon>
        <taxon>Pooideae</taxon>
        <taxon>Triticodae</taxon>
        <taxon>Triticeae</taxon>
        <taxon>Triticinae</taxon>
        <taxon>Aegilops</taxon>
    </lineage>
</organism>
<dbReference type="FunFam" id="3.30.200.20:FF:000195">
    <property type="entry name" value="G-type lectin S-receptor-like serine/threonine-protein kinase"/>
    <property type="match status" value="1"/>
</dbReference>
<keyword evidence="7 12" id="KW-0067">ATP-binding</keyword>
<dbReference type="GO" id="GO:0005886">
    <property type="term" value="C:plasma membrane"/>
    <property type="evidence" value="ECO:0007669"/>
    <property type="project" value="TreeGrafter"/>
</dbReference>
<evidence type="ECO:0000256" key="1">
    <source>
        <dbReference type="ARBA" id="ARBA00012513"/>
    </source>
</evidence>
<evidence type="ECO:0000256" key="12">
    <source>
        <dbReference type="PROSITE-ProRule" id="PRU10141"/>
    </source>
</evidence>
<dbReference type="GO" id="GO:0004674">
    <property type="term" value="F:protein serine/threonine kinase activity"/>
    <property type="evidence" value="ECO:0007669"/>
    <property type="project" value="UniProtKB-KW"/>
</dbReference>
<evidence type="ECO:0000256" key="6">
    <source>
        <dbReference type="ARBA" id="ARBA00022777"/>
    </source>
</evidence>
<protein>
    <recommendedName>
        <fullName evidence="1">non-specific serine/threonine protein kinase</fullName>
        <ecNumber evidence="1">2.7.11.1</ecNumber>
    </recommendedName>
</protein>
<dbReference type="EC" id="2.7.11.1" evidence="1"/>
<name>A0A453LJQ8_AEGTS</name>
<dbReference type="PROSITE" id="PS50011">
    <property type="entry name" value="PROTEIN_KINASE_DOM"/>
    <property type="match status" value="1"/>
</dbReference>
<dbReference type="Gene3D" id="3.30.200.20">
    <property type="entry name" value="Phosphorylase Kinase, domain 1"/>
    <property type="match status" value="1"/>
</dbReference>
<dbReference type="InterPro" id="IPR001245">
    <property type="entry name" value="Ser-Thr/Tyr_kinase_cat_dom"/>
</dbReference>
<dbReference type="Gramene" id="AET5Gv20810100.8">
    <property type="protein sequence ID" value="AET5Gv20810100.8"/>
    <property type="gene ID" value="AET5Gv20810100"/>
</dbReference>
<keyword evidence="4" id="KW-0732">Signal</keyword>
<evidence type="ECO:0000256" key="11">
    <source>
        <dbReference type="ARBA" id="ARBA00048679"/>
    </source>
</evidence>
<keyword evidence="5 12" id="KW-0547">Nucleotide-binding</keyword>